<organism evidence="1 2">
    <name type="scientific">Stentor coeruleus</name>
    <dbReference type="NCBI Taxonomy" id="5963"/>
    <lineage>
        <taxon>Eukaryota</taxon>
        <taxon>Sar</taxon>
        <taxon>Alveolata</taxon>
        <taxon>Ciliophora</taxon>
        <taxon>Postciliodesmatophora</taxon>
        <taxon>Heterotrichea</taxon>
        <taxon>Heterotrichida</taxon>
        <taxon>Stentoridae</taxon>
        <taxon>Stentor</taxon>
    </lineage>
</organism>
<comment type="caution">
    <text evidence="1">The sequence shown here is derived from an EMBL/GenBank/DDBJ whole genome shotgun (WGS) entry which is preliminary data.</text>
</comment>
<evidence type="ECO:0000313" key="2">
    <source>
        <dbReference type="Proteomes" id="UP000187209"/>
    </source>
</evidence>
<evidence type="ECO:0000313" key="1">
    <source>
        <dbReference type="EMBL" id="OMJ65158.1"/>
    </source>
</evidence>
<reference evidence="1 2" key="1">
    <citation type="submission" date="2016-11" db="EMBL/GenBank/DDBJ databases">
        <title>The macronuclear genome of Stentor coeruleus: a giant cell with tiny introns.</title>
        <authorList>
            <person name="Slabodnick M."/>
            <person name="Ruby J.G."/>
            <person name="Reiff S.B."/>
            <person name="Swart E.C."/>
            <person name="Gosai S."/>
            <person name="Prabakaran S."/>
            <person name="Witkowska E."/>
            <person name="Larue G.E."/>
            <person name="Fisher S."/>
            <person name="Freeman R.M."/>
            <person name="Gunawardena J."/>
            <person name="Chu W."/>
            <person name="Stover N.A."/>
            <person name="Gregory B.D."/>
            <person name="Nowacki M."/>
            <person name="Derisi J."/>
            <person name="Roy S.W."/>
            <person name="Marshall W.F."/>
            <person name="Sood P."/>
        </authorList>
    </citation>
    <scope>NUCLEOTIDE SEQUENCE [LARGE SCALE GENOMIC DNA]</scope>
    <source>
        <strain evidence="1">WM001</strain>
    </source>
</reference>
<name>A0A1R2AKV8_9CILI</name>
<protein>
    <recommendedName>
        <fullName evidence="3">SprT-like domain-containing protein</fullName>
    </recommendedName>
</protein>
<sequence length="374" mass="43918">MMTISDLEDLNNLQILDMPALRVAKLIEDEIFIPLASSNAILTSDLIKKYCQKIKRILESAYTDLHALSAQFWSRPIEKPVIIEEVLSALVLKFLSEMNDSIYIGKILYGMKNVKFTELVYILKKMIVSKELKSFNISAFILFSSFKYLKTLCPETLFWSKQTATIIENFNKYSNPFIEFLSRNSIFVEYLKNICHIDDDTFKNQLNTALRNTFLVKDRDLNWYGVDAFTTYDRKIYIKNFNTQNPVLDKGATFYVLLHELCHFFRRIFCITWEDSRRCKTPKEFIDNRWQKEGGNIFEVKYFGKRHKFLNEKASNFLLFQDENLPREQYSKLFASENKLKGDVYVSLKRGSSPGKKDVVELSGCLISRYREDN</sequence>
<accession>A0A1R2AKV8</accession>
<proteinExistence type="predicted"/>
<evidence type="ECO:0008006" key="3">
    <source>
        <dbReference type="Google" id="ProtNLM"/>
    </source>
</evidence>
<gene>
    <name evidence="1" type="ORF">SteCoe_39006</name>
</gene>
<keyword evidence="2" id="KW-1185">Reference proteome</keyword>
<dbReference type="Proteomes" id="UP000187209">
    <property type="component" value="Unassembled WGS sequence"/>
</dbReference>
<dbReference type="EMBL" id="MPUH01002395">
    <property type="protein sequence ID" value="OMJ65158.1"/>
    <property type="molecule type" value="Genomic_DNA"/>
</dbReference>
<dbReference type="AlphaFoldDB" id="A0A1R2AKV8"/>